<accession>A0ACC2JUI9</accession>
<reference evidence="1" key="1">
    <citation type="submission" date="2022-12" db="EMBL/GenBank/DDBJ databases">
        <title>Genome Sequence of Lasiodiplodia mahajangana.</title>
        <authorList>
            <person name="Buettner E."/>
        </authorList>
    </citation>
    <scope>NUCLEOTIDE SEQUENCE</scope>
    <source>
        <strain evidence="1">VT137</strain>
    </source>
</reference>
<evidence type="ECO:0000313" key="2">
    <source>
        <dbReference type="Proteomes" id="UP001153332"/>
    </source>
</evidence>
<name>A0ACC2JUI9_9PEZI</name>
<gene>
    <name evidence="1" type="ORF">O1611_g2488</name>
</gene>
<evidence type="ECO:0000313" key="1">
    <source>
        <dbReference type="EMBL" id="KAJ8131141.1"/>
    </source>
</evidence>
<keyword evidence="2" id="KW-1185">Reference proteome</keyword>
<dbReference type="EMBL" id="JAPUUL010000350">
    <property type="protein sequence ID" value="KAJ8131141.1"/>
    <property type="molecule type" value="Genomic_DNA"/>
</dbReference>
<dbReference type="Proteomes" id="UP001153332">
    <property type="component" value="Unassembled WGS sequence"/>
</dbReference>
<organism evidence="1 2">
    <name type="scientific">Lasiodiplodia mahajangana</name>
    <dbReference type="NCBI Taxonomy" id="1108764"/>
    <lineage>
        <taxon>Eukaryota</taxon>
        <taxon>Fungi</taxon>
        <taxon>Dikarya</taxon>
        <taxon>Ascomycota</taxon>
        <taxon>Pezizomycotina</taxon>
        <taxon>Dothideomycetes</taxon>
        <taxon>Dothideomycetes incertae sedis</taxon>
        <taxon>Botryosphaeriales</taxon>
        <taxon>Botryosphaeriaceae</taxon>
        <taxon>Lasiodiplodia</taxon>
    </lineage>
</organism>
<proteinExistence type="predicted"/>
<sequence>MASEGTKPHVLIVGAGLSGLALAQCLRKQGISFEIFDRDTNISTRQGWAIAMHTMIDDMLSSFCSDMPPLRESAHHLLPLTLESQICFYRQGQKLGVQNTPDTPCVRLNRVLFRQWLATKIPIQWRKKLRRVEDDGKRVTVHFEDGTSASGDILVGADGINIREHLLGRPNKEVLKSIPLSCIWGETTLSGEAFERQLSLAHSAYMYVPVDSGHFVFVGLNSVNSDLSGNYYWCFSWEDDVDKPDHWLKDASAEAKHDYVLKDSQWLEPKFREIYQLTQVNGIVPGMAVWRDAEISSLPAGRIVLIGDAAHPMTPFRGEGGVHAIKDALNISSAFSQIDLKDLTNIGPALGPFQQEILERGAAAVKLSRNAGSNNRQVQNAMVIWGHVAKPIAEENVSLEKSKP</sequence>
<protein>
    <submittedName>
        <fullName evidence="1">Uncharacterized protein</fullName>
    </submittedName>
</protein>
<comment type="caution">
    <text evidence="1">The sequence shown here is derived from an EMBL/GenBank/DDBJ whole genome shotgun (WGS) entry which is preliminary data.</text>
</comment>